<evidence type="ECO:0000313" key="3">
    <source>
        <dbReference type="Proteomes" id="UP000224898"/>
    </source>
</evidence>
<proteinExistence type="predicted"/>
<protein>
    <submittedName>
        <fullName evidence="2">Uncharacterized protein</fullName>
    </submittedName>
</protein>
<dbReference type="EMBL" id="KX925554">
    <property type="protein sequence ID" value="APC46311.1"/>
    <property type="molecule type" value="Genomic_DNA"/>
</dbReference>
<dbReference type="GeneID" id="55601463"/>
<evidence type="ECO:0000313" key="2">
    <source>
        <dbReference type="EMBL" id="APC46311.1"/>
    </source>
</evidence>
<dbReference type="KEGG" id="vg:55601463"/>
<evidence type="ECO:0000256" key="1">
    <source>
        <dbReference type="SAM" id="MobiDB-lite"/>
    </source>
</evidence>
<sequence length="104" mass="10873">MASNEYGSGSFPTMGTSAAQLSNVAKPLRGRLVAKGGPKGGAYPESNKANRSNVLERQGATLHPVMSHVQQNNPEASATGRNVYTVPSVSSKVGNFSQSKAMYC</sequence>
<dbReference type="Proteomes" id="UP000224898">
    <property type="component" value="Segment"/>
</dbReference>
<feature type="region of interest" description="Disordered" evidence="1">
    <location>
        <begin position="31"/>
        <end position="51"/>
    </location>
</feature>
<reference evidence="2 3" key="1">
    <citation type="submission" date="2016-09" db="EMBL/GenBank/DDBJ databases">
        <title>Complete Genome Sequence of Streptomyces 5a phage BRock.</title>
        <authorList>
            <person name="Crossman A."/>
            <person name="Baron S."/>
            <person name="Jamdagni P."/>
            <person name="Khatri P."/>
            <person name="Sharma D."/>
            <person name="Pandey M."/>
            <person name="Goyal S."/>
            <person name="Kumar S."/>
            <person name="Phogat A."/>
            <person name="Chawla G."/>
            <person name="Pasricha M."/>
            <person name="Gupta K."/>
            <person name="Bazzad D."/>
            <person name="Aggarwal V."/>
            <person name="Poughat A."/>
            <person name="Singh K."/>
            <person name="Rana P."/>
            <person name="Gautam R."/>
            <person name="Sharma V."/>
            <person name="Tyagi D."/>
            <person name="Shahi A."/>
            <person name="Jangra N."/>
            <person name="Malik M."/>
            <person name="Sidhu P.K."/>
            <person name="Malik S."/>
            <person name="Ghalyan Y."/>
            <person name="Sharma S.S."/>
            <person name="Malik A."/>
            <person name="Chuttani R."/>
            <person name="Bamal N."/>
            <person name="Bhadula D."/>
            <person name="Batra A."/>
            <person name="Temple L."/>
            <person name="Nehra K."/>
        </authorList>
    </citation>
    <scope>NUCLEOTIDE SEQUENCE [LARGE SCALE GENOMIC DNA]</scope>
</reference>
<name>A0A1J0GVU7_9CAUD</name>
<accession>A0A1J0GVU7</accession>
<keyword evidence="3" id="KW-1185">Reference proteome</keyword>
<dbReference type="RefSeq" id="YP_009831774.1">
    <property type="nucleotide sequence ID" value="NC_048650.1"/>
</dbReference>
<organism evidence="2 3">
    <name type="scientific">Streptomyces phage BRock</name>
    <dbReference type="NCBI Taxonomy" id="1913591"/>
    <lineage>
        <taxon>Viruses</taxon>
        <taxon>Duplodnaviria</taxon>
        <taxon>Heunggongvirae</taxon>
        <taxon>Uroviricota</taxon>
        <taxon>Caudoviricetes</taxon>
        <taxon>Borockvirus</taxon>
        <taxon>Borockvirus brock</taxon>
    </lineage>
</organism>